<dbReference type="Proteomes" id="UP000634522">
    <property type="component" value="Unassembled WGS sequence"/>
</dbReference>
<accession>A0ABX1NAY8</accession>
<organism evidence="2 3">
    <name type="scientific">Aromatoleum toluolicum</name>
    <dbReference type="NCBI Taxonomy" id="90060"/>
    <lineage>
        <taxon>Bacteria</taxon>
        <taxon>Pseudomonadati</taxon>
        <taxon>Pseudomonadota</taxon>
        <taxon>Betaproteobacteria</taxon>
        <taxon>Rhodocyclales</taxon>
        <taxon>Rhodocyclaceae</taxon>
        <taxon>Aromatoleum</taxon>
    </lineage>
</organism>
<comment type="caution">
    <text evidence="2">The sequence shown here is derived from an EMBL/GenBank/DDBJ whole genome shotgun (WGS) entry which is preliminary data.</text>
</comment>
<evidence type="ECO:0000313" key="2">
    <source>
        <dbReference type="EMBL" id="NMF96453.1"/>
    </source>
</evidence>
<keyword evidence="1" id="KW-0175">Coiled coil</keyword>
<dbReference type="EMBL" id="WTVS01000004">
    <property type="protein sequence ID" value="NMF96453.1"/>
    <property type="molecule type" value="Genomic_DNA"/>
</dbReference>
<name>A0ABX1NAY8_9RHOO</name>
<keyword evidence="3" id="KW-1185">Reference proteome</keyword>
<protein>
    <submittedName>
        <fullName evidence="2">Uncharacterized protein</fullName>
    </submittedName>
</protein>
<evidence type="ECO:0000256" key="1">
    <source>
        <dbReference type="SAM" id="Coils"/>
    </source>
</evidence>
<proteinExistence type="predicted"/>
<gene>
    <name evidence="2" type="ORF">GPA27_03475</name>
</gene>
<evidence type="ECO:0000313" key="3">
    <source>
        <dbReference type="Proteomes" id="UP000634522"/>
    </source>
</evidence>
<sequence length="250" mass="29156">MLNVAVTRDALDRALQLADRLLKALATHAFDVEIDSGRGVTLLKSRETGTKMELSLTEHVRRTRHEITSAEERARKRYHDRSLWNSAVPFPHVPQYDYHPTGKLTLQVGRWPSRTWNDTPRTQLENRLEEIIAGILVLASETHARELEQARQAEERRRAIERYEFLTRRRADETERFKQLEAEATNLERALRLRAYADAVEHRERTEGGLTAELDDWLHWARAKADWLDPLIQVSDPILDAPEPKRPGYW</sequence>
<feature type="coiled-coil region" evidence="1">
    <location>
        <begin position="163"/>
        <end position="190"/>
    </location>
</feature>
<reference evidence="2 3" key="1">
    <citation type="submission" date="2019-12" db="EMBL/GenBank/DDBJ databases">
        <title>Comparative genomics gives insights into the taxonomy of the Azoarcus-Aromatoleum group and reveals separate origins of nif in the plant-associated Azoarcus and non-plant-associated Aromatoleum sub-groups.</title>
        <authorList>
            <person name="Lafos M."/>
            <person name="Maluk M."/>
            <person name="Batista M."/>
            <person name="Junghare M."/>
            <person name="Carmona M."/>
            <person name="Faoro H."/>
            <person name="Cruz L.M."/>
            <person name="Battistoni F."/>
            <person name="De Souza E."/>
            <person name="Pedrosa F."/>
            <person name="Chen W.-M."/>
            <person name="Poole P.S."/>
            <person name="Dixon R.A."/>
            <person name="James E.K."/>
        </authorList>
    </citation>
    <scope>NUCLEOTIDE SEQUENCE [LARGE SCALE GENOMIC DNA]</scope>
    <source>
        <strain evidence="2 3">T</strain>
    </source>
</reference>